<evidence type="ECO:0000313" key="4">
    <source>
        <dbReference type="Proteomes" id="UP001501231"/>
    </source>
</evidence>
<feature type="domain" description="Novel STAND NTPase 1" evidence="2">
    <location>
        <begin position="12"/>
        <end position="275"/>
    </location>
</feature>
<sequence length="686" mass="74188">MLTNSLAEGSPPYVGTRPFGIGDDRIFFGRDREIEELSALWRDSRLTVLHGGAGVGKTSLVCAGVVPRLRAEGAHVLPLGQIWRRNVFPTAAFPEQNPFTLALLSSWYPDESPIRVAGLSVLNSLRRHRRKDRFGAPVPTFAVIDQAELLFREPMPHAGQRRRFLDQLQDALTAEPNLRLLLAGREEHLDDLLSLGERLGEDAGTHYPLRPFDRDAAVQAVHMPLTGTGREPGRDAVESLVDELRTVRTPWEATDRRIPTVAPALLQLVCARLWAGPEPAAALDAGPRTGRLAGEVDEVLGEFCGQALAAVAADHRIASGRVVSWFRAAFADRGSGGGVAEERLGTGPPTEMPASVLRAVEDLHLVRVRVRAGVRTHELHHPRMIGPVRALGERSWPVRRPEPAELLQAAERALCTGDAAQAWYAAEAVIRACGNDGLRLRAEAEHLLGNIACERRRADLAVQHYRSSASIFEVLQDGRAVGLLLAALGRLLMDGSAADAVRELRTAASRLPNDLVVQIALAQALWGAGQPTAAVAVLDTVLARDGDTPEALRARGEMLVDLGRTEPGLRDLRRVDHLDRPSTRAAWVLAETARDDAADPRDLVGGVGGHDGVWPDPAGILGEAAESGPVLLRVARVRGLRGQEDAAVFAARAMRAGRPPLPPHLRDEARRLMTTGSRASRATGRE</sequence>
<dbReference type="SUPFAM" id="SSF48452">
    <property type="entry name" value="TPR-like"/>
    <property type="match status" value="1"/>
</dbReference>
<dbReference type="Pfam" id="PF14559">
    <property type="entry name" value="TPR_19"/>
    <property type="match status" value="1"/>
</dbReference>
<reference evidence="4" key="1">
    <citation type="journal article" date="2019" name="Int. J. Syst. Evol. Microbiol.">
        <title>The Global Catalogue of Microorganisms (GCM) 10K type strain sequencing project: providing services to taxonomists for standard genome sequencing and annotation.</title>
        <authorList>
            <consortium name="The Broad Institute Genomics Platform"/>
            <consortium name="The Broad Institute Genome Sequencing Center for Infectious Disease"/>
            <person name="Wu L."/>
            <person name="Ma J."/>
        </authorList>
    </citation>
    <scope>NUCLEOTIDE SEQUENCE [LARGE SCALE GENOMIC DNA]</scope>
    <source>
        <strain evidence="4">JCM 3325</strain>
    </source>
</reference>
<dbReference type="Gene3D" id="1.25.40.10">
    <property type="entry name" value="Tetratricopeptide repeat domain"/>
    <property type="match status" value="1"/>
</dbReference>
<feature type="region of interest" description="Disordered" evidence="1">
    <location>
        <begin position="658"/>
        <end position="686"/>
    </location>
</feature>
<dbReference type="Pfam" id="PF20703">
    <property type="entry name" value="nSTAND1"/>
    <property type="match status" value="1"/>
</dbReference>
<accession>A0ABP5VA33</accession>
<proteinExistence type="predicted"/>
<organism evidence="3 4">
    <name type="scientific">Actinomadura vinacea</name>
    <dbReference type="NCBI Taxonomy" id="115336"/>
    <lineage>
        <taxon>Bacteria</taxon>
        <taxon>Bacillati</taxon>
        <taxon>Actinomycetota</taxon>
        <taxon>Actinomycetes</taxon>
        <taxon>Streptosporangiales</taxon>
        <taxon>Thermomonosporaceae</taxon>
        <taxon>Actinomadura</taxon>
    </lineage>
</organism>
<dbReference type="Gene3D" id="3.40.50.300">
    <property type="entry name" value="P-loop containing nucleotide triphosphate hydrolases"/>
    <property type="match status" value="1"/>
</dbReference>
<evidence type="ECO:0000259" key="2">
    <source>
        <dbReference type="Pfam" id="PF20703"/>
    </source>
</evidence>
<dbReference type="Proteomes" id="UP001501231">
    <property type="component" value="Unassembled WGS sequence"/>
</dbReference>
<evidence type="ECO:0000313" key="3">
    <source>
        <dbReference type="EMBL" id="GAA2397627.1"/>
    </source>
</evidence>
<dbReference type="EMBL" id="BAAARW010000001">
    <property type="protein sequence ID" value="GAA2397627.1"/>
    <property type="molecule type" value="Genomic_DNA"/>
</dbReference>
<name>A0ABP5VA33_9ACTN</name>
<dbReference type="InterPro" id="IPR049052">
    <property type="entry name" value="nSTAND1"/>
</dbReference>
<keyword evidence="4" id="KW-1185">Reference proteome</keyword>
<gene>
    <name evidence="3" type="ORF">GCM10010191_00360</name>
</gene>
<dbReference type="InterPro" id="IPR027417">
    <property type="entry name" value="P-loop_NTPase"/>
</dbReference>
<protein>
    <recommendedName>
        <fullName evidence="2">Novel STAND NTPase 1 domain-containing protein</fullName>
    </recommendedName>
</protein>
<comment type="caution">
    <text evidence="3">The sequence shown here is derived from an EMBL/GenBank/DDBJ whole genome shotgun (WGS) entry which is preliminary data.</text>
</comment>
<dbReference type="InterPro" id="IPR011990">
    <property type="entry name" value="TPR-like_helical_dom_sf"/>
</dbReference>
<dbReference type="RefSeq" id="WP_344586163.1">
    <property type="nucleotide sequence ID" value="NZ_BAAARW010000001.1"/>
</dbReference>
<evidence type="ECO:0000256" key="1">
    <source>
        <dbReference type="SAM" id="MobiDB-lite"/>
    </source>
</evidence>
<dbReference type="SUPFAM" id="SSF52540">
    <property type="entry name" value="P-loop containing nucleoside triphosphate hydrolases"/>
    <property type="match status" value="1"/>
</dbReference>